<dbReference type="PROSITE" id="PS00678">
    <property type="entry name" value="WD_REPEATS_1"/>
    <property type="match status" value="1"/>
</dbReference>
<feature type="compositionally biased region" description="Basic residues" evidence="9">
    <location>
        <begin position="470"/>
        <end position="487"/>
    </location>
</feature>
<evidence type="ECO:0000256" key="1">
    <source>
        <dbReference type="ARBA" id="ARBA00004099"/>
    </source>
</evidence>
<dbReference type="GO" id="GO:0030686">
    <property type="term" value="C:90S preribosome"/>
    <property type="evidence" value="ECO:0007669"/>
    <property type="project" value="TreeGrafter"/>
</dbReference>
<evidence type="ECO:0000259" key="10">
    <source>
        <dbReference type="SMART" id="SM01033"/>
    </source>
</evidence>
<dbReference type="Pfam" id="PF08149">
    <property type="entry name" value="BING4CT"/>
    <property type="match status" value="1"/>
</dbReference>
<comment type="function">
    <text evidence="1">Involved in nucleolar processing of pre-18S ribosomal RNA.</text>
</comment>
<evidence type="ECO:0000256" key="3">
    <source>
        <dbReference type="ARBA" id="ARBA00022552"/>
    </source>
</evidence>
<dbReference type="SUPFAM" id="SSF50978">
    <property type="entry name" value="WD40 repeat-like"/>
    <property type="match status" value="1"/>
</dbReference>
<accession>A0A137P246</accession>
<dbReference type="AlphaFoldDB" id="A0A137P246"/>
<dbReference type="InterPro" id="IPR040315">
    <property type="entry name" value="WDR46/Utp7"/>
</dbReference>
<evidence type="ECO:0000256" key="7">
    <source>
        <dbReference type="ARBA" id="ARBA00076453"/>
    </source>
</evidence>
<dbReference type="PROSITE" id="PS50294">
    <property type="entry name" value="WD_REPEATS_REGION"/>
    <property type="match status" value="1"/>
</dbReference>
<keyword evidence="12" id="KW-1185">Reference proteome</keyword>
<feature type="domain" description="BING4 C-terminal" evidence="10">
    <location>
        <begin position="362"/>
        <end position="441"/>
    </location>
</feature>
<dbReference type="GO" id="GO:0000447">
    <property type="term" value="P:endonucleolytic cleavage in ITS1 to separate SSU-rRNA from 5.8S rRNA and LSU-rRNA from tricistronic rRNA transcript (SSU-rRNA, 5.8S rRNA, LSU-rRNA)"/>
    <property type="evidence" value="ECO:0007669"/>
    <property type="project" value="EnsemblFungi"/>
</dbReference>
<dbReference type="OMA" id="EFLPYHW"/>
<comment type="subcellular location">
    <subcellularLocation>
        <location evidence="2">Nucleus</location>
        <location evidence="2">Nucleolus</location>
    </subcellularLocation>
</comment>
<dbReference type="PANTHER" id="PTHR14085">
    <property type="entry name" value="WD-REPEAT PROTEIN BING4"/>
    <property type="match status" value="1"/>
</dbReference>
<dbReference type="Proteomes" id="UP000070444">
    <property type="component" value="Unassembled WGS sequence"/>
</dbReference>
<evidence type="ECO:0000256" key="8">
    <source>
        <dbReference type="PROSITE-ProRule" id="PRU00221"/>
    </source>
</evidence>
<dbReference type="InterPro" id="IPR001680">
    <property type="entry name" value="WD40_rpt"/>
</dbReference>
<feature type="region of interest" description="Disordered" evidence="9">
    <location>
        <begin position="506"/>
        <end position="538"/>
    </location>
</feature>
<dbReference type="EMBL" id="KQ964547">
    <property type="protein sequence ID" value="KXN69115.1"/>
    <property type="molecule type" value="Genomic_DNA"/>
</dbReference>
<dbReference type="OrthoDB" id="10251154at2759"/>
<dbReference type="PANTHER" id="PTHR14085:SF3">
    <property type="entry name" value="WD REPEAT-CONTAINING PROTEIN 46"/>
    <property type="match status" value="1"/>
</dbReference>
<evidence type="ECO:0000256" key="4">
    <source>
        <dbReference type="ARBA" id="ARBA00022574"/>
    </source>
</evidence>
<dbReference type="SMART" id="SM01033">
    <property type="entry name" value="BING4CT"/>
    <property type="match status" value="1"/>
</dbReference>
<protein>
    <recommendedName>
        <fullName evidence="7">U three protein 7</fullName>
    </recommendedName>
</protein>
<keyword evidence="5" id="KW-0677">Repeat</keyword>
<gene>
    <name evidence="11" type="ORF">CONCODRAFT_59664</name>
</gene>
<keyword evidence="4 8" id="KW-0853">WD repeat</keyword>
<evidence type="ECO:0000256" key="9">
    <source>
        <dbReference type="SAM" id="MobiDB-lite"/>
    </source>
</evidence>
<dbReference type="Gene3D" id="2.130.10.10">
    <property type="entry name" value="YVTN repeat-like/Quinoprotein amine dehydrogenase"/>
    <property type="match status" value="1"/>
</dbReference>
<evidence type="ECO:0000313" key="12">
    <source>
        <dbReference type="Proteomes" id="UP000070444"/>
    </source>
</evidence>
<dbReference type="SMART" id="SM00320">
    <property type="entry name" value="WD40"/>
    <property type="match status" value="5"/>
</dbReference>
<feature type="compositionally biased region" description="Polar residues" evidence="9">
    <location>
        <begin position="512"/>
        <end position="524"/>
    </location>
</feature>
<reference evidence="11 12" key="1">
    <citation type="journal article" date="2015" name="Genome Biol. Evol.">
        <title>Phylogenomic analyses indicate that early fungi evolved digesting cell walls of algal ancestors of land plants.</title>
        <authorList>
            <person name="Chang Y."/>
            <person name="Wang S."/>
            <person name="Sekimoto S."/>
            <person name="Aerts A.L."/>
            <person name="Choi C."/>
            <person name="Clum A."/>
            <person name="LaButti K.M."/>
            <person name="Lindquist E.A."/>
            <person name="Yee Ngan C."/>
            <person name="Ohm R.A."/>
            <person name="Salamov A.A."/>
            <person name="Grigoriev I.V."/>
            <person name="Spatafora J.W."/>
            <person name="Berbee M.L."/>
        </authorList>
    </citation>
    <scope>NUCLEOTIDE SEQUENCE [LARGE SCALE GENOMIC DNA]</scope>
    <source>
        <strain evidence="11 12">NRRL 28638</strain>
    </source>
</reference>
<dbReference type="Pfam" id="PF00400">
    <property type="entry name" value="WD40"/>
    <property type="match status" value="1"/>
</dbReference>
<evidence type="ECO:0000256" key="6">
    <source>
        <dbReference type="ARBA" id="ARBA00023242"/>
    </source>
</evidence>
<dbReference type="InterPro" id="IPR012952">
    <property type="entry name" value="BING4_C_dom"/>
</dbReference>
<dbReference type="FunFam" id="2.130.10.10:FF:000378">
    <property type="entry name" value="U3 small nucleolar RNA-associated protein 7"/>
    <property type="match status" value="1"/>
</dbReference>
<dbReference type="InterPro" id="IPR015943">
    <property type="entry name" value="WD40/YVTN_repeat-like_dom_sf"/>
</dbReference>
<dbReference type="GO" id="GO:0000472">
    <property type="term" value="P:endonucleolytic cleavage to generate mature 5'-end of SSU-rRNA from (SSU-rRNA, 5.8S rRNA, LSU-rRNA)"/>
    <property type="evidence" value="ECO:0007669"/>
    <property type="project" value="EnsemblFungi"/>
</dbReference>
<dbReference type="InterPro" id="IPR036322">
    <property type="entry name" value="WD40_repeat_dom_sf"/>
</dbReference>
<dbReference type="GO" id="GO:0030688">
    <property type="term" value="C:preribosome, small subunit precursor"/>
    <property type="evidence" value="ECO:0007669"/>
    <property type="project" value="EnsemblFungi"/>
</dbReference>
<keyword evidence="3" id="KW-0698">rRNA processing</keyword>
<dbReference type="GO" id="GO:0032040">
    <property type="term" value="C:small-subunit processome"/>
    <property type="evidence" value="ECO:0007669"/>
    <property type="project" value="EnsemblFungi"/>
</dbReference>
<organism evidence="11 12">
    <name type="scientific">Conidiobolus coronatus (strain ATCC 28846 / CBS 209.66 / NRRL 28638)</name>
    <name type="common">Delacroixia coronata</name>
    <dbReference type="NCBI Taxonomy" id="796925"/>
    <lineage>
        <taxon>Eukaryota</taxon>
        <taxon>Fungi</taxon>
        <taxon>Fungi incertae sedis</taxon>
        <taxon>Zoopagomycota</taxon>
        <taxon>Entomophthoromycotina</taxon>
        <taxon>Entomophthoromycetes</taxon>
        <taxon>Entomophthorales</taxon>
        <taxon>Ancylistaceae</taxon>
        <taxon>Conidiobolus</taxon>
    </lineage>
</organism>
<evidence type="ECO:0000313" key="11">
    <source>
        <dbReference type="EMBL" id="KXN69115.1"/>
    </source>
</evidence>
<evidence type="ECO:0000256" key="2">
    <source>
        <dbReference type="ARBA" id="ARBA00004604"/>
    </source>
</evidence>
<sequence>MAKTDKKEKTDAIKVKPKSLFDPTQTKDKQVLNEAQKYYKGKLGDTNKLKGGKVIKRVEKQNEFEKEKAVLAAKSNWLLPEETGYLEAEGMEKTYKFTQNKLNPLFDINTSNKRIELKLDQFGPYKLDFTRNGKYMLIGGRKGHVASFDWNNGRLLSELQLKETVRDVTWLHNESMFAVAQKQYVYIYDKSGMEIHCLKKQNEVYALDYLPYHFLLTSIGRQGILRYQDTSTGILIGEYRTGMGVCQVMKQNPQNAIMHLGHNNGTVSLWSPNSKDPLVKMLCHKGNILDLAVDLSGRHMVTSGMDGLLKVWDMRNYKEMHSYYTPRPASSVDISQKGMLAASFNSTVNIWKDIRKEQTDGSYMSHLSPANQIHQVKFVPFEDILSFGGDKGINNVIIPGSGEPNFDSLEANPFETKKQRQESEVHSLLDKIQPDTIMLDSNILGGVYNQESDDEDLDMANIRRDVEIRNKKRGKGSSKSRFYRKKDKGIQQVQKVKMSQTLKNLRKKDYLSKNNQNPVVSSQKGKAPDALARFAKSK</sequence>
<dbReference type="STRING" id="796925.A0A137P246"/>
<proteinExistence type="predicted"/>
<evidence type="ECO:0000256" key="5">
    <source>
        <dbReference type="ARBA" id="ARBA00022737"/>
    </source>
</evidence>
<feature type="region of interest" description="Disordered" evidence="9">
    <location>
        <begin position="470"/>
        <end position="490"/>
    </location>
</feature>
<dbReference type="InterPro" id="IPR019775">
    <property type="entry name" value="WD40_repeat_CS"/>
</dbReference>
<dbReference type="GO" id="GO:0000480">
    <property type="term" value="P:endonucleolytic cleavage in 5'-ETS of tricistronic rRNA transcript (SSU-rRNA, 5.8S rRNA, LSU-rRNA)"/>
    <property type="evidence" value="ECO:0007669"/>
    <property type="project" value="EnsemblFungi"/>
</dbReference>
<dbReference type="PROSITE" id="PS50082">
    <property type="entry name" value="WD_REPEATS_2"/>
    <property type="match status" value="1"/>
</dbReference>
<name>A0A137P246_CONC2</name>
<feature type="repeat" description="WD" evidence="8">
    <location>
        <begin position="281"/>
        <end position="322"/>
    </location>
</feature>
<keyword evidence="6" id="KW-0539">Nucleus</keyword>